<dbReference type="Proteomes" id="UP000094569">
    <property type="component" value="Unassembled WGS sequence"/>
</dbReference>
<comment type="catalytic activity">
    <reaction evidence="20">
        <text>K(+)(in) + ATP + H2O = K(+)(out) + ADP + phosphate + H(+)</text>
        <dbReference type="Rhea" id="RHEA:75815"/>
        <dbReference type="ChEBI" id="CHEBI:15377"/>
        <dbReference type="ChEBI" id="CHEBI:15378"/>
        <dbReference type="ChEBI" id="CHEBI:29103"/>
        <dbReference type="ChEBI" id="CHEBI:30616"/>
        <dbReference type="ChEBI" id="CHEBI:43474"/>
        <dbReference type="ChEBI" id="CHEBI:456216"/>
    </reaction>
</comment>
<dbReference type="AlphaFoldDB" id="A0A1E3BND6"/>
<evidence type="ECO:0000259" key="23">
    <source>
        <dbReference type="Pfam" id="PF00689"/>
    </source>
</evidence>
<evidence type="ECO:0000256" key="14">
    <source>
        <dbReference type="ARBA" id="ARBA00023053"/>
    </source>
</evidence>
<feature type="transmembrane region" description="Helical" evidence="22">
    <location>
        <begin position="451"/>
        <end position="472"/>
    </location>
</feature>
<feature type="transmembrane region" description="Helical" evidence="22">
    <location>
        <begin position="400"/>
        <end position="422"/>
    </location>
</feature>
<evidence type="ECO:0000256" key="1">
    <source>
        <dbReference type="ARBA" id="ARBA00001946"/>
    </source>
</evidence>
<dbReference type="PANTHER" id="PTHR43294:SF21">
    <property type="entry name" value="CATION TRANSPORTING ATPASE"/>
    <property type="match status" value="1"/>
</dbReference>
<evidence type="ECO:0000313" key="25">
    <source>
        <dbReference type="Proteomes" id="UP000094569"/>
    </source>
</evidence>
<dbReference type="Pfam" id="PF00689">
    <property type="entry name" value="Cation_ATPase_C"/>
    <property type="match status" value="1"/>
</dbReference>
<evidence type="ECO:0000256" key="20">
    <source>
        <dbReference type="ARBA" id="ARBA00048599"/>
    </source>
</evidence>
<dbReference type="GO" id="GO:1990573">
    <property type="term" value="P:potassium ion import across plasma membrane"/>
    <property type="evidence" value="ECO:0007669"/>
    <property type="project" value="TreeGrafter"/>
</dbReference>
<keyword evidence="5" id="KW-0633">Potassium transport</keyword>
<proteinExistence type="inferred from homology"/>
<dbReference type="OrthoDB" id="3352408at2759"/>
<dbReference type="Pfam" id="PF13246">
    <property type="entry name" value="Cation_ATPase"/>
    <property type="match status" value="1"/>
</dbReference>
<dbReference type="GO" id="GO:0006883">
    <property type="term" value="P:intracellular sodium ion homeostasis"/>
    <property type="evidence" value="ECO:0007669"/>
    <property type="project" value="TreeGrafter"/>
</dbReference>
<organism evidence="24 25">
    <name type="scientific">Aspergillus cristatus</name>
    <name type="common">Chinese Fuzhuan brick tea-fermentation fungus</name>
    <name type="synonym">Eurotium cristatum</name>
    <dbReference type="NCBI Taxonomy" id="573508"/>
    <lineage>
        <taxon>Eukaryota</taxon>
        <taxon>Fungi</taxon>
        <taxon>Dikarya</taxon>
        <taxon>Ascomycota</taxon>
        <taxon>Pezizomycotina</taxon>
        <taxon>Eurotiomycetes</taxon>
        <taxon>Eurotiomycetidae</taxon>
        <taxon>Eurotiales</taxon>
        <taxon>Aspergillaceae</taxon>
        <taxon>Aspergillus</taxon>
        <taxon>Aspergillus subgen. Aspergillus</taxon>
    </lineage>
</organism>
<evidence type="ECO:0000256" key="5">
    <source>
        <dbReference type="ARBA" id="ARBA00022538"/>
    </source>
</evidence>
<dbReference type="Gene3D" id="3.40.1110.10">
    <property type="entry name" value="Calcium-transporting ATPase, cytoplasmic domain N"/>
    <property type="match status" value="1"/>
</dbReference>
<dbReference type="GO" id="GO:0046872">
    <property type="term" value="F:metal ion binding"/>
    <property type="evidence" value="ECO:0007669"/>
    <property type="project" value="UniProtKB-KW"/>
</dbReference>
<dbReference type="InterPro" id="IPR023298">
    <property type="entry name" value="ATPase_P-typ_TM_dom_sf"/>
</dbReference>
<dbReference type="EC" id="7.2.2.3" evidence="19"/>
<evidence type="ECO:0000256" key="10">
    <source>
        <dbReference type="ARBA" id="ARBA00022842"/>
    </source>
</evidence>
<evidence type="ECO:0000256" key="8">
    <source>
        <dbReference type="ARBA" id="ARBA00022741"/>
    </source>
</evidence>
<comment type="cofactor">
    <cofactor evidence="1">
        <name>Mg(2+)</name>
        <dbReference type="ChEBI" id="CHEBI:18420"/>
    </cofactor>
</comment>
<dbReference type="GO" id="GO:0005886">
    <property type="term" value="C:plasma membrane"/>
    <property type="evidence" value="ECO:0007669"/>
    <property type="project" value="UniProtKB-SubCell"/>
</dbReference>
<dbReference type="GO" id="GO:0016887">
    <property type="term" value="F:ATP hydrolysis activity"/>
    <property type="evidence" value="ECO:0007669"/>
    <property type="project" value="InterPro"/>
</dbReference>
<name>A0A1E3BND6_ASPCR</name>
<keyword evidence="13 22" id="KW-1133">Transmembrane helix</keyword>
<evidence type="ECO:0000256" key="17">
    <source>
        <dbReference type="ARBA" id="ARBA00023201"/>
    </source>
</evidence>
<dbReference type="GO" id="GO:0005391">
    <property type="term" value="F:P-type sodium:potassium-exchanging transporter activity"/>
    <property type="evidence" value="ECO:0007669"/>
    <property type="project" value="TreeGrafter"/>
</dbReference>
<dbReference type="FunFam" id="3.40.50.1000:FF:000047">
    <property type="entry name" value="Sodium P-type ATPase"/>
    <property type="match status" value="1"/>
</dbReference>
<evidence type="ECO:0000256" key="4">
    <source>
        <dbReference type="ARBA" id="ARBA00022475"/>
    </source>
</evidence>
<evidence type="ECO:0000256" key="19">
    <source>
        <dbReference type="ARBA" id="ARBA00035029"/>
    </source>
</evidence>
<dbReference type="PRINTS" id="PR00119">
    <property type="entry name" value="CATATPASE"/>
</dbReference>
<keyword evidence="12" id="KW-1278">Translocase</keyword>
<dbReference type="GO" id="GO:0036376">
    <property type="term" value="P:sodium ion export across plasma membrane"/>
    <property type="evidence" value="ECO:0007669"/>
    <property type="project" value="TreeGrafter"/>
</dbReference>
<dbReference type="InterPro" id="IPR006068">
    <property type="entry name" value="ATPase_P-typ_cation-transptr_C"/>
</dbReference>
<dbReference type="FunFam" id="1.20.1110.10:FF:000015">
    <property type="entry name" value="Sodium ion P-type ATPase"/>
    <property type="match status" value="1"/>
</dbReference>
<dbReference type="InterPro" id="IPR023214">
    <property type="entry name" value="HAD_sf"/>
</dbReference>
<dbReference type="EMBL" id="JXNT01000001">
    <property type="protein sequence ID" value="ODM22482.1"/>
    <property type="molecule type" value="Genomic_DNA"/>
</dbReference>
<feature type="domain" description="Cation-transporting P-type ATPase C-terminal" evidence="23">
    <location>
        <begin position="302"/>
        <end position="505"/>
    </location>
</feature>
<keyword evidence="16 22" id="KW-0472">Membrane</keyword>
<dbReference type="GO" id="GO:1902600">
    <property type="term" value="P:proton transmembrane transport"/>
    <property type="evidence" value="ECO:0007669"/>
    <property type="project" value="TreeGrafter"/>
</dbReference>
<dbReference type="GO" id="GO:0005524">
    <property type="term" value="F:ATP binding"/>
    <property type="evidence" value="ECO:0007669"/>
    <property type="project" value="UniProtKB-KW"/>
</dbReference>
<evidence type="ECO:0000256" key="6">
    <source>
        <dbReference type="ARBA" id="ARBA00022692"/>
    </source>
</evidence>
<dbReference type="STRING" id="573508.A0A1E3BND6"/>
<dbReference type="SUPFAM" id="SSF56784">
    <property type="entry name" value="HAD-like"/>
    <property type="match status" value="1"/>
</dbReference>
<dbReference type="InterPro" id="IPR006414">
    <property type="entry name" value="P-type_ATPase_IID"/>
</dbReference>
<comment type="catalytic activity">
    <reaction evidence="21">
        <text>Na(+)(in) + ATP + H2O = Na(+)(out) + ADP + phosphate + H(+)</text>
        <dbReference type="Rhea" id="RHEA:14633"/>
        <dbReference type="ChEBI" id="CHEBI:15377"/>
        <dbReference type="ChEBI" id="CHEBI:15378"/>
        <dbReference type="ChEBI" id="CHEBI:29101"/>
        <dbReference type="ChEBI" id="CHEBI:30616"/>
        <dbReference type="ChEBI" id="CHEBI:43474"/>
        <dbReference type="ChEBI" id="CHEBI:456216"/>
        <dbReference type="EC" id="7.2.2.3"/>
    </reaction>
    <physiologicalReaction direction="left-to-right" evidence="21">
        <dbReference type="Rhea" id="RHEA:14634"/>
    </physiologicalReaction>
</comment>
<keyword evidence="14" id="KW-0915">Sodium</keyword>
<keyword evidence="7" id="KW-0479">Metal-binding</keyword>
<keyword evidence="25" id="KW-1185">Reference proteome</keyword>
<sequence>MSVIFTRITSQEERSMVFTKGAVERIVDACTTVVWGQDSSTPIPMTEEYRSHIFQNMEELAKLGLRVFALAHRPYTDKARVLEGADLDRDDIEKDLCFLGLIGLYDPPRPETAASIQACYQAGIAVHMVTGDHPGTAKAIAQQVGILPADLSTVAADVADSMVMTASEFDSLSEAEIDSLPTLPLVTARCAPQTKVSMINALHRRGRFATMTGDGVNDSPSLKHADVGIAMGQAGSDVAKNASDIILTDDNFASILNAVEEARRIFDNIQKFVLHLLAENIAQACTLLIGLAFKDLDGRSVFPLAPVEIIWIIMVTSGITDMGLDMGLGMEVAAPDFIDRPPQSKKGIFTWEVIIDILVYGIWTAALCLAAFSIRMWGFGDGNLASGCNRRWSAECDEVFHARATTFVCRTWLALFLAWEMVNMRRSFFRMEPKSKKYFTQWMYDVWRNQFLFWSVMAGWITMFPILYIPVINDVVFKHIGISWEWGIVFVEVVVFFAGVEAWKWAKRVYFRRQEWKQGPTSRIDNAETTRSTA</sequence>
<protein>
    <recommendedName>
        <fullName evidence="19">P-type Na(+) transporter</fullName>
        <ecNumber evidence="19">7.2.2.3</ecNumber>
    </recommendedName>
</protein>
<gene>
    <name evidence="24" type="ORF">SI65_00070</name>
</gene>
<keyword evidence="3" id="KW-0813">Transport</keyword>
<keyword evidence="15" id="KW-0406">Ion transport</keyword>
<keyword evidence="8" id="KW-0547">Nucleotide-binding</keyword>
<evidence type="ECO:0000313" key="24">
    <source>
        <dbReference type="EMBL" id="ODM22482.1"/>
    </source>
</evidence>
<evidence type="ECO:0000256" key="22">
    <source>
        <dbReference type="SAM" id="Phobius"/>
    </source>
</evidence>
<evidence type="ECO:0000256" key="11">
    <source>
        <dbReference type="ARBA" id="ARBA00022958"/>
    </source>
</evidence>
<feature type="transmembrane region" description="Helical" evidence="22">
    <location>
        <begin position="484"/>
        <end position="503"/>
    </location>
</feature>
<dbReference type="VEuPathDB" id="FungiDB:SI65_00070"/>
<evidence type="ECO:0000256" key="7">
    <source>
        <dbReference type="ARBA" id="ARBA00022723"/>
    </source>
</evidence>
<evidence type="ECO:0000256" key="12">
    <source>
        <dbReference type="ARBA" id="ARBA00022967"/>
    </source>
</evidence>
<dbReference type="Gene3D" id="1.20.1110.10">
    <property type="entry name" value="Calcium-transporting ATPase, transmembrane domain"/>
    <property type="match status" value="1"/>
</dbReference>
<dbReference type="SUPFAM" id="SSF81665">
    <property type="entry name" value="Calcium ATPase, transmembrane domain M"/>
    <property type="match status" value="1"/>
</dbReference>
<evidence type="ECO:0000256" key="13">
    <source>
        <dbReference type="ARBA" id="ARBA00022989"/>
    </source>
</evidence>
<dbReference type="InterPro" id="IPR001757">
    <property type="entry name" value="P_typ_ATPase"/>
</dbReference>
<dbReference type="Pfam" id="PF08282">
    <property type="entry name" value="Hydrolase_3"/>
    <property type="match status" value="1"/>
</dbReference>
<accession>A0A1E3BND6</accession>
<comment type="caution">
    <text evidence="24">The sequence shown here is derived from an EMBL/GenBank/DDBJ whole genome shotgun (WGS) entry which is preliminary data.</text>
</comment>
<evidence type="ECO:0000256" key="15">
    <source>
        <dbReference type="ARBA" id="ARBA00023065"/>
    </source>
</evidence>
<dbReference type="InterPro" id="IPR023299">
    <property type="entry name" value="ATPase_P-typ_cyto_dom_N"/>
</dbReference>
<dbReference type="PANTHER" id="PTHR43294">
    <property type="entry name" value="SODIUM/POTASSIUM-TRANSPORTING ATPASE SUBUNIT ALPHA"/>
    <property type="match status" value="1"/>
</dbReference>
<dbReference type="NCBIfam" id="TIGR01523">
    <property type="entry name" value="ATPase-IID_K-Na"/>
    <property type="match status" value="1"/>
</dbReference>
<dbReference type="GO" id="GO:0030007">
    <property type="term" value="P:intracellular potassium ion homeostasis"/>
    <property type="evidence" value="ECO:0007669"/>
    <property type="project" value="TreeGrafter"/>
</dbReference>
<evidence type="ECO:0000256" key="21">
    <source>
        <dbReference type="ARBA" id="ARBA00049499"/>
    </source>
</evidence>
<evidence type="ECO:0000256" key="16">
    <source>
        <dbReference type="ARBA" id="ARBA00023136"/>
    </source>
</evidence>
<keyword evidence="4" id="KW-1003">Cell membrane</keyword>
<dbReference type="NCBIfam" id="TIGR01494">
    <property type="entry name" value="ATPase_P-type"/>
    <property type="match status" value="1"/>
</dbReference>
<dbReference type="Gene3D" id="3.40.50.1000">
    <property type="entry name" value="HAD superfamily/HAD-like"/>
    <property type="match status" value="1"/>
</dbReference>
<comment type="subcellular location">
    <subcellularLocation>
        <location evidence="2">Cell membrane</location>
        <topology evidence="2">Multi-pass membrane protein</topology>
    </subcellularLocation>
</comment>
<dbReference type="InterPro" id="IPR050510">
    <property type="entry name" value="Cation_transp_ATPase_P-type"/>
</dbReference>
<evidence type="ECO:0000256" key="3">
    <source>
        <dbReference type="ARBA" id="ARBA00022448"/>
    </source>
</evidence>
<keyword evidence="11" id="KW-0630">Potassium</keyword>
<keyword evidence="10" id="KW-0460">Magnesium</keyword>
<evidence type="ECO:0000256" key="18">
    <source>
        <dbReference type="ARBA" id="ARBA00035017"/>
    </source>
</evidence>
<keyword evidence="17" id="KW-0739">Sodium transport</keyword>
<reference evidence="24 25" key="1">
    <citation type="journal article" date="2016" name="BMC Genomics">
        <title>Comparative genomic and transcriptomic analyses of the Fuzhuan brick tea-fermentation fungus Aspergillus cristatus.</title>
        <authorList>
            <person name="Ge Y."/>
            <person name="Wang Y."/>
            <person name="Liu Y."/>
            <person name="Tan Y."/>
            <person name="Ren X."/>
            <person name="Zhang X."/>
            <person name="Hyde K.D."/>
            <person name="Liu Y."/>
            <person name="Liu Z."/>
        </authorList>
    </citation>
    <scope>NUCLEOTIDE SEQUENCE [LARGE SCALE GENOMIC DNA]</scope>
    <source>
        <strain evidence="24 25">GZAAS20.1005</strain>
    </source>
</reference>
<evidence type="ECO:0000256" key="2">
    <source>
        <dbReference type="ARBA" id="ARBA00004651"/>
    </source>
</evidence>
<dbReference type="InterPro" id="IPR036412">
    <property type="entry name" value="HAD-like_sf"/>
</dbReference>
<comment type="similarity">
    <text evidence="18">Belongs to the cation transport ATPase (P-type) (TC 3.A.3) family. Type IID subfamily.</text>
</comment>
<evidence type="ECO:0000256" key="9">
    <source>
        <dbReference type="ARBA" id="ARBA00022840"/>
    </source>
</evidence>
<feature type="transmembrane region" description="Helical" evidence="22">
    <location>
        <begin position="349"/>
        <end position="374"/>
    </location>
</feature>
<keyword evidence="9" id="KW-0067">ATP-binding</keyword>
<keyword evidence="6 22" id="KW-0812">Transmembrane</keyword>